<evidence type="ECO:0000256" key="4">
    <source>
        <dbReference type="ARBA" id="ARBA00022989"/>
    </source>
</evidence>
<dbReference type="InterPro" id="IPR000849">
    <property type="entry name" value="Sugar_P_transporter"/>
</dbReference>
<dbReference type="GO" id="GO:0005886">
    <property type="term" value="C:plasma membrane"/>
    <property type="evidence" value="ECO:0007669"/>
    <property type="project" value="UniProtKB-SubCell"/>
</dbReference>
<gene>
    <name evidence="9" type="ORF">N026_13505</name>
</gene>
<organism evidence="9 10">
    <name type="scientific">Pseudomonas syringae UB303</name>
    <dbReference type="NCBI Taxonomy" id="1357287"/>
    <lineage>
        <taxon>Bacteria</taxon>
        <taxon>Pseudomonadati</taxon>
        <taxon>Pseudomonadota</taxon>
        <taxon>Gammaproteobacteria</taxon>
        <taxon>Pseudomonadales</taxon>
        <taxon>Pseudomonadaceae</taxon>
        <taxon>Pseudomonas</taxon>
        <taxon>Pseudomonas syringae</taxon>
    </lineage>
</organism>
<keyword evidence="4 7" id="KW-1133">Transmembrane helix</keyword>
<comment type="subcellular location">
    <subcellularLocation>
        <location evidence="1">Cell membrane</location>
        <topology evidence="1">Multi-pass membrane protein</topology>
    </subcellularLocation>
</comment>
<name>A0AAJ4AYW5_PSESX</name>
<dbReference type="InterPro" id="IPR011701">
    <property type="entry name" value="MFS"/>
</dbReference>
<dbReference type="PIRSF" id="PIRSF002808">
    <property type="entry name" value="Hexose_phosphate_transp"/>
    <property type="match status" value="1"/>
</dbReference>
<evidence type="ECO:0000256" key="2">
    <source>
        <dbReference type="ARBA" id="ARBA00022475"/>
    </source>
</evidence>
<evidence type="ECO:0000256" key="6">
    <source>
        <dbReference type="ARBA" id="ARBA00038514"/>
    </source>
</evidence>
<feature type="transmembrane region" description="Helical" evidence="7">
    <location>
        <begin position="268"/>
        <end position="287"/>
    </location>
</feature>
<feature type="transmembrane region" description="Helical" evidence="7">
    <location>
        <begin position="432"/>
        <end position="450"/>
    </location>
</feature>
<feature type="transmembrane region" description="Helical" evidence="7">
    <location>
        <begin position="200"/>
        <end position="219"/>
    </location>
</feature>
<evidence type="ECO:0000256" key="5">
    <source>
        <dbReference type="ARBA" id="ARBA00023136"/>
    </source>
</evidence>
<dbReference type="EMBL" id="CP047267">
    <property type="protein sequence ID" value="QHF08440.1"/>
    <property type="molecule type" value="Genomic_DNA"/>
</dbReference>
<evidence type="ECO:0000256" key="1">
    <source>
        <dbReference type="ARBA" id="ARBA00004651"/>
    </source>
</evidence>
<dbReference type="PANTHER" id="PTHR11662:SF399">
    <property type="entry name" value="FI19708P1-RELATED"/>
    <property type="match status" value="1"/>
</dbReference>
<protein>
    <submittedName>
        <fullName evidence="9">MFS transporter</fullName>
    </submittedName>
</protein>
<dbReference type="Proteomes" id="UP000464688">
    <property type="component" value="Chromosome"/>
</dbReference>
<keyword evidence="5 7" id="KW-0472">Membrane</keyword>
<proteinExistence type="inferred from homology"/>
<dbReference type="SUPFAM" id="SSF103473">
    <property type="entry name" value="MFS general substrate transporter"/>
    <property type="match status" value="1"/>
</dbReference>
<dbReference type="Gene3D" id="1.20.1250.20">
    <property type="entry name" value="MFS general substrate transporter like domains"/>
    <property type="match status" value="2"/>
</dbReference>
<feature type="transmembrane region" description="Helical" evidence="7">
    <location>
        <begin position="403"/>
        <end position="426"/>
    </location>
</feature>
<dbReference type="InterPro" id="IPR050382">
    <property type="entry name" value="MFS_Na/Anion_cotransporter"/>
</dbReference>
<feature type="transmembrane region" description="Helical" evidence="7">
    <location>
        <begin position="343"/>
        <end position="360"/>
    </location>
</feature>
<sequence>MIAQSLRRRRPVKGPPSRVRHITIRKIKVIPTDPEVRTKVRYLILVMIFIVTVFNYVDRATLSIAAPAMRADLGFDAVTMGIAFSAFGWAYTSMQIPGGIILDRYGSRAVLGLSLIVWSALTYLQGYVDMFSSAFLVLFVLRFLMGVAESPAFPANNRLTVMWFPRHERGLATAVFQSAQYFALAVFTPLMVLLLNSFGWQHVFFWTGGAGILIGLLWFKMVREPRRDKRANQAEIDYIEAGGGLPNMGDVKTPFSWKRVRAIGGNRMMLGVYLGQFCLTSITWFFLTWFPTYLIEAKGMTMLKVGLVAAIPPIAGCLGGMIGGVWSDWMLKRGFSLTAARKTPIISGLLLSSSIVIANYTQSVALVIAVMSLAFFAKGVGNLGWCIVGDVSPKRAMGISGAMFNFCGNIASIVTPVAIGVLVNQMGSFDSALVYVAAMGLLGAFAYLVIVGPLKRLEIDDLDDHAVAPIVDGPAKPDLANSRA</sequence>
<keyword evidence="3 7" id="KW-0812">Transmembrane</keyword>
<evidence type="ECO:0000259" key="8">
    <source>
        <dbReference type="PROSITE" id="PS50850"/>
    </source>
</evidence>
<dbReference type="InterPro" id="IPR036259">
    <property type="entry name" value="MFS_trans_sf"/>
</dbReference>
<dbReference type="Pfam" id="PF07690">
    <property type="entry name" value="MFS_1"/>
    <property type="match status" value="1"/>
</dbReference>
<reference evidence="9 10" key="1">
    <citation type="journal article" date="2014" name="Genome Announc.">
        <title>Draft Genome Sequences of a Phylogenetically Diverse Suite of Pseudomonas syringae Strains from Multiple Source Populations.</title>
        <authorList>
            <person name="Baltrus D.A."/>
            <person name="Yourstone S."/>
            <person name="Lind A."/>
            <person name="Guilbaud C."/>
            <person name="Sands D.C."/>
            <person name="Jones C.D."/>
            <person name="Morris C.E."/>
            <person name="Dangl J.L."/>
        </authorList>
    </citation>
    <scope>NUCLEOTIDE SEQUENCE [LARGE SCALE GENOMIC DNA]</scope>
    <source>
        <strain evidence="9 10">UB303</strain>
    </source>
</reference>
<feature type="transmembrane region" description="Helical" evidence="7">
    <location>
        <begin position="170"/>
        <end position="194"/>
    </location>
</feature>
<feature type="transmembrane region" description="Helical" evidence="7">
    <location>
        <begin position="130"/>
        <end position="149"/>
    </location>
</feature>
<comment type="similarity">
    <text evidence="6">Belongs to the major facilitator superfamily. Phthalate permease family.</text>
</comment>
<evidence type="ECO:0000313" key="10">
    <source>
        <dbReference type="Proteomes" id="UP000464688"/>
    </source>
</evidence>
<accession>A0AAJ4AYW5</accession>
<evidence type="ECO:0000256" key="3">
    <source>
        <dbReference type="ARBA" id="ARBA00022692"/>
    </source>
</evidence>
<dbReference type="CDD" id="cd17319">
    <property type="entry name" value="MFS_ExuT_GudP_like"/>
    <property type="match status" value="1"/>
</dbReference>
<dbReference type="NCBIfam" id="TIGR00893">
    <property type="entry name" value="2A0114"/>
    <property type="match status" value="1"/>
</dbReference>
<dbReference type="PANTHER" id="PTHR11662">
    <property type="entry name" value="SOLUTE CARRIER FAMILY 17"/>
    <property type="match status" value="1"/>
</dbReference>
<feature type="transmembrane region" description="Helical" evidence="7">
    <location>
        <begin position="77"/>
        <end position="93"/>
    </location>
</feature>
<feature type="transmembrane region" description="Helical" evidence="7">
    <location>
        <begin position="105"/>
        <end position="124"/>
    </location>
</feature>
<keyword evidence="2" id="KW-1003">Cell membrane</keyword>
<evidence type="ECO:0000313" key="9">
    <source>
        <dbReference type="EMBL" id="QHF08440.1"/>
    </source>
</evidence>
<dbReference type="PROSITE" id="PS50850">
    <property type="entry name" value="MFS"/>
    <property type="match status" value="1"/>
</dbReference>
<dbReference type="InterPro" id="IPR020846">
    <property type="entry name" value="MFS_dom"/>
</dbReference>
<dbReference type="AlphaFoldDB" id="A0AAJ4AYW5"/>
<evidence type="ECO:0000256" key="7">
    <source>
        <dbReference type="SAM" id="Phobius"/>
    </source>
</evidence>
<dbReference type="GO" id="GO:0022857">
    <property type="term" value="F:transmembrane transporter activity"/>
    <property type="evidence" value="ECO:0007669"/>
    <property type="project" value="InterPro"/>
</dbReference>
<feature type="transmembrane region" description="Helical" evidence="7">
    <location>
        <begin position="307"/>
        <end position="331"/>
    </location>
</feature>
<feature type="transmembrane region" description="Helical" evidence="7">
    <location>
        <begin position="40"/>
        <end position="57"/>
    </location>
</feature>
<feature type="domain" description="Major facilitator superfamily (MFS) profile" evidence="8">
    <location>
        <begin position="44"/>
        <end position="455"/>
    </location>
</feature>